<feature type="transmembrane region" description="Helical" evidence="1">
    <location>
        <begin position="276"/>
        <end position="299"/>
    </location>
</feature>
<dbReference type="OMA" id="VIMHEDY"/>
<feature type="transmembrane region" description="Helical" evidence="1">
    <location>
        <begin position="21"/>
        <end position="41"/>
    </location>
</feature>
<name>E3LI28_CAERE</name>
<dbReference type="InterPro" id="IPR019422">
    <property type="entry name" value="7TM_GPCR_serpentine_rcpt_Srh"/>
</dbReference>
<keyword evidence="1" id="KW-0472">Membrane</keyword>
<keyword evidence="1" id="KW-0812">Transmembrane</keyword>
<dbReference type="HOGENOM" id="CLU_042960_1_1_1"/>
<feature type="transmembrane region" description="Helical" evidence="1">
    <location>
        <begin position="196"/>
        <end position="221"/>
    </location>
</feature>
<sequence>MSSTSCEQQTFFGSIHFLSRFLHTVAMIGTPFHIYSLYCILMRSKNSLKVMKWDLLTLHLVNISFHYFISALASPYVMLPAMAGSPFGIMKHFLIPCNVQIYMSTGCLALVVISSPVFYERWYYELFRKKSKTWGRVRKWWIAFHYFGVIGIVGFAASEAPDQAESIDLIFKHLPCLPDYFHTSPIFVLSDKFSTIVIAFTVLVLIVASEDIFFTMLTLLFTSEELHSGKLSTQTFQSQTRFLCKLHLQVLIPLPTLILPLTYAILSIIGDYYNQVFNNLFVISASFHGVVSSLVLIILHSEYRRPLFCFRRNILHVEEIQKDSSSSNAAVVFHRRHSIVVIN</sequence>
<protein>
    <submittedName>
        <fullName evidence="2">CRE-SRH-185 protein</fullName>
    </submittedName>
</protein>
<keyword evidence="1" id="KW-1133">Transmembrane helix</keyword>
<proteinExistence type="predicted"/>
<accession>E3LI28</accession>
<dbReference type="FunCoup" id="E3LI28">
    <property type="interactions" value="425"/>
</dbReference>
<dbReference type="eggNOG" id="ENOG502TJIT">
    <property type="taxonomic scope" value="Eukaryota"/>
</dbReference>
<dbReference type="InParanoid" id="E3LI28"/>
<dbReference type="Pfam" id="PF10318">
    <property type="entry name" value="7TM_GPCR_Srh"/>
    <property type="match status" value="1"/>
</dbReference>
<keyword evidence="3" id="KW-1185">Reference proteome</keyword>
<organism evidence="3">
    <name type="scientific">Caenorhabditis remanei</name>
    <name type="common">Caenorhabditis vulgaris</name>
    <dbReference type="NCBI Taxonomy" id="31234"/>
    <lineage>
        <taxon>Eukaryota</taxon>
        <taxon>Metazoa</taxon>
        <taxon>Ecdysozoa</taxon>
        <taxon>Nematoda</taxon>
        <taxon>Chromadorea</taxon>
        <taxon>Rhabditida</taxon>
        <taxon>Rhabditina</taxon>
        <taxon>Rhabditomorpha</taxon>
        <taxon>Rhabditoidea</taxon>
        <taxon>Rhabditidae</taxon>
        <taxon>Peloderinae</taxon>
        <taxon>Caenorhabditis</taxon>
    </lineage>
</organism>
<dbReference type="PANTHER" id="PTHR22941:SF2">
    <property type="entry name" value="SERPENTINE RECEPTOR, CLASS H-RELATED"/>
    <property type="match status" value="1"/>
</dbReference>
<evidence type="ECO:0000256" key="1">
    <source>
        <dbReference type="SAM" id="Phobius"/>
    </source>
</evidence>
<evidence type="ECO:0000313" key="2">
    <source>
        <dbReference type="EMBL" id="EFO95101.1"/>
    </source>
</evidence>
<feature type="transmembrane region" description="Helical" evidence="1">
    <location>
        <begin position="242"/>
        <end position="270"/>
    </location>
</feature>
<feature type="transmembrane region" description="Helical" evidence="1">
    <location>
        <begin position="140"/>
        <end position="158"/>
    </location>
</feature>
<gene>
    <name evidence="2" type="primary">Cre-srh-185</name>
    <name evidence="2" type="ORF">CRE_09304</name>
</gene>
<dbReference type="EMBL" id="DS268409">
    <property type="protein sequence ID" value="EFO95101.1"/>
    <property type="molecule type" value="Genomic_DNA"/>
</dbReference>
<reference evidence="2" key="1">
    <citation type="submission" date="2007-07" db="EMBL/GenBank/DDBJ databases">
        <title>PCAP assembly of the Caenorhabditis remanei genome.</title>
        <authorList>
            <consortium name="The Caenorhabditis remanei Sequencing Consortium"/>
            <person name="Wilson R.K."/>
        </authorList>
    </citation>
    <scope>NUCLEOTIDE SEQUENCE [LARGE SCALE GENOMIC DNA]</scope>
    <source>
        <strain evidence="2">PB4641</strain>
    </source>
</reference>
<dbReference type="PANTHER" id="PTHR22941">
    <property type="entry name" value="SERPENTINE RECEPTOR"/>
    <property type="match status" value="1"/>
</dbReference>
<feature type="transmembrane region" description="Helical" evidence="1">
    <location>
        <begin position="99"/>
        <end position="119"/>
    </location>
</feature>
<evidence type="ECO:0000313" key="3">
    <source>
        <dbReference type="Proteomes" id="UP000008281"/>
    </source>
</evidence>
<dbReference type="InterPro" id="IPR053220">
    <property type="entry name" value="Nematode_rcpt-like_serp_H"/>
</dbReference>
<dbReference type="AlphaFoldDB" id="E3LI28"/>
<dbReference type="Proteomes" id="UP000008281">
    <property type="component" value="Unassembled WGS sequence"/>
</dbReference>
<dbReference type="OrthoDB" id="10459708at2759"/>
<feature type="transmembrane region" description="Helical" evidence="1">
    <location>
        <begin position="53"/>
        <end position="79"/>
    </location>
</feature>